<reference evidence="3 4" key="1">
    <citation type="journal article" date="2007" name="Int. J. Syst. Evol. Microbiol.">
        <title>Paenibacillus ginsengarvi sp. nov., isolated from soil from ginseng cultivation.</title>
        <authorList>
            <person name="Yoon M.H."/>
            <person name="Ten L.N."/>
            <person name="Im W.T."/>
        </authorList>
    </citation>
    <scope>NUCLEOTIDE SEQUENCE [LARGE SCALE GENOMIC DNA]</scope>
    <source>
        <strain evidence="3 4">KCTC 13059</strain>
    </source>
</reference>
<dbReference type="RefSeq" id="WP_120748720.1">
    <property type="nucleotide sequence ID" value="NZ_RBAH01000013.1"/>
</dbReference>
<dbReference type="OrthoDB" id="9779630at2"/>
<evidence type="ECO:0008006" key="5">
    <source>
        <dbReference type="Google" id="ProtNLM"/>
    </source>
</evidence>
<proteinExistence type="inferred from homology"/>
<keyword evidence="2" id="KW-0175">Coiled coil</keyword>
<comment type="caution">
    <text evidence="3">The sequence shown here is derived from an EMBL/GenBank/DDBJ whole genome shotgun (WGS) entry which is preliminary data.</text>
</comment>
<keyword evidence="4" id="KW-1185">Reference proteome</keyword>
<dbReference type="Proteomes" id="UP000282311">
    <property type="component" value="Unassembled WGS sequence"/>
</dbReference>
<dbReference type="InterPro" id="IPR007157">
    <property type="entry name" value="PspA_VIPP1"/>
</dbReference>
<evidence type="ECO:0000313" key="3">
    <source>
        <dbReference type="EMBL" id="RKN81966.1"/>
    </source>
</evidence>
<gene>
    <name evidence="3" type="ORF">D7M11_18480</name>
</gene>
<feature type="coiled-coil region" evidence="2">
    <location>
        <begin position="28"/>
        <end position="76"/>
    </location>
</feature>
<dbReference type="EMBL" id="RBAH01000013">
    <property type="protein sequence ID" value="RKN81966.1"/>
    <property type="molecule type" value="Genomic_DNA"/>
</dbReference>
<comment type="similarity">
    <text evidence="1">Belongs to the PspA/Vipp/IM30 family.</text>
</comment>
<sequence length="203" mass="23630">MGIFERIKSLFKLPNPNEDPERLLNSYIEMTSERLRELTVAISKAESDRLSAITSIHNYEQEIAYLRKDAEQACLQQNEIKARSFLEQEHVKKQLLEKKKASLLKMDEMMEPFRNSYSTIKEKLNQAKANRDLLMLRGRTAIDKKKLQEIISASSDEAIEYVRTWQDKILLLEAEEEVSKVSSLSIDEEFEQLLKTSKSRNTS</sequence>
<organism evidence="3 4">
    <name type="scientific">Paenibacillus ginsengarvi</name>
    <dbReference type="NCBI Taxonomy" id="400777"/>
    <lineage>
        <taxon>Bacteria</taxon>
        <taxon>Bacillati</taxon>
        <taxon>Bacillota</taxon>
        <taxon>Bacilli</taxon>
        <taxon>Bacillales</taxon>
        <taxon>Paenibacillaceae</taxon>
        <taxon>Paenibacillus</taxon>
    </lineage>
</organism>
<dbReference type="AlphaFoldDB" id="A0A3B0CFQ9"/>
<name>A0A3B0CFQ9_9BACL</name>
<dbReference type="Pfam" id="PF04012">
    <property type="entry name" value="PspA_IM30"/>
    <property type="match status" value="1"/>
</dbReference>
<protein>
    <recommendedName>
        <fullName evidence="5">PspA/IM30 family protein</fullName>
    </recommendedName>
</protein>
<evidence type="ECO:0000256" key="2">
    <source>
        <dbReference type="SAM" id="Coils"/>
    </source>
</evidence>
<evidence type="ECO:0000256" key="1">
    <source>
        <dbReference type="ARBA" id="ARBA00043985"/>
    </source>
</evidence>
<accession>A0A3B0CFQ9</accession>
<evidence type="ECO:0000313" key="4">
    <source>
        <dbReference type="Proteomes" id="UP000282311"/>
    </source>
</evidence>